<keyword evidence="3" id="KW-0342">GTP-binding</keyword>
<dbReference type="InterPro" id="IPR006703">
    <property type="entry name" value="G_AIG1"/>
</dbReference>
<dbReference type="CDD" id="cd01852">
    <property type="entry name" value="AIG1"/>
    <property type="match status" value="1"/>
</dbReference>
<accession>A0A8D2ISG7</accession>
<dbReference type="OMA" id="TENMHRK"/>
<dbReference type="InterPro" id="IPR045058">
    <property type="entry name" value="GIMA/IAN/Toc"/>
</dbReference>
<dbReference type="FunFam" id="3.40.50.300:FF:000366">
    <property type="entry name" value="GTPase, IMAP family member 2"/>
    <property type="match status" value="1"/>
</dbReference>
<evidence type="ECO:0000313" key="5">
    <source>
        <dbReference type="Ensembl" id="ENSVKKP00000001718.1"/>
    </source>
</evidence>
<dbReference type="AlphaFoldDB" id="A0A8D2ISG7"/>
<proteinExistence type="inferred from homology"/>
<evidence type="ECO:0000256" key="3">
    <source>
        <dbReference type="ARBA" id="ARBA00023134"/>
    </source>
</evidence>
<keyword evidence="6" id="KW-1185">Reference proteome</keyword>
<dbReference type="InterPro" id="IPR027417">
    <property type="entry name" value="P-loop_NTPase"/>
</dbReference>
<evidence type="ECO:0000256" key="1">
    <source>
        <dbReference type="ARBA" id="ARBA00008535"/>
    </source>
</evidence>
<dbReference type="PANTHER" id="PTHR10903">
    <property type="entry name" value="GTPASE, IMAP FAMILY MEMBER-RELATED"/>
    <property type="match status" value="1"/>
</dbReference>
<feature type="domain" description="AIG1-type G" evidence="4">
    <location>
        <begin position="3"/>
        <end position="206"/>
    </location>
</feature>
<keyword evidence="2" id="KW-0547">Nucleotide-binding</keyword>
<protein>
    <recommendedName>
        <fullName evidence="4">AIG1-type G domain-containing protein</fullName>
    </recommendedName>
</protein>
<evidence type="ECO:0000256" key="2">
    <source>
        <dbReference type="ARBA" id="ARBA00022741"/>
    </source>
</evidence>
<dbReference type="Ensembl" id="ENSVKKT00000001776.1">
    <property type="protein sequence ID" value="ENSVKKP00000001718.1"/>
    <property type="gene ID" value="ENSVKKG00000001414.1"/>
</dbReference>
<reference evidence="5" key="2">
    <citation type="submission" date="2025-09" db="UniProtKB">
        <authorList>
            <consortium name="Ensembl"/>
        </authorList>
    </citation>
    <scope>IDENTIFICATION</scope>
</reference>
<sequence length="216" mass="23584">CLGPNQAIVLVGKTGSGKSAVGNTILGNDVFESGVSFASITTKSEKQETQHGGRKIVVVDTPGFFDTARTLGEISAEVRRCVPYCFPGPHAIIQVVQLGRFSEEEVAVAGLIHKAFSLRAKNYMIILFTRKEDLRGKPLMELISQGNPDLRGQVAACGDRCLAFNNKAAGEEKEAQVAELIQMIEALVKRNKDAPCYTQEMLGGDKRFWPKWCVLL</sequence>
<name>A0A8D2ISG7_VARKO</name>
<dbReference type="PANTHER" id="PTHR10903:SF170">
    <property type="entry name" value="GTPASE IMAP FAMILY MEMBER 7"/>
    <property type="match status" value="1"/>
</dbReference>
<dbReference type="Proteomes" id="UP000694545">
    <property type="component" value="Unplaced"/>
</dbReference>
<organism evidence="5 6">
    <name type="scientific">Varanus komodoensis</name>
    <name type="common">Komodo dragon</name>
    <dbReference type="NCBI Taxonomy" id="61221"/>
    <lineage>
        <taxon>Eukaryota</taxon>
        <taxon>Metazoa</taxon>
        <taxon>Chordata</taxon>
        <taxon>Craniata</taxon>
        <taxon>Vertebrata</taxon>
        <taxon>Euteleostomi</taxon>
        <taxon>Lepidosauria</taxon>
        <taxon>Squamata</taxon>
        <taxon>Bifurcata</taxon>
        <taxon>Unidentata</taxon>
        <taxon>Episquamata</taxon>
        <taxon>Toxicofera</taxon>
        <taxon>Anguimorpha</taxon>
        <taxon>Paleoanguimorpha</taxon>
        <taxon>Varanoidea</taxon>
        <taxon>Varanidae</taxon>
        <taxon>Varanus</taxon>
    </lineage>
</organism>
<evidence type="ECO:0000313" key="6">
    <source>
        <dbReference type="Proteomes" id="UP000694545"/>
    </source>
</evidence>
<dbReference type="GO" id="GO:0005525">
    <property type="term" value="F:GTP binding"/>
    <property type="evidence" value="ECO:0007669"/>
    <property type="project" value="UniProtKB-KW"/>
</dbReference>
<dbReference type="SUPFAM" id="SSF52540">
    <property type="entry name" value="P-loop containing nucleoside triphosphate hydrolases"/>
    <property type="match status" value="1"/>
</dbReference>
<evidence type="ECO:0000259" key="4">
    <source>
        <dbReference type="PROSITE" id="PS51720"/>
    </source>
</evidence>
<comment type="similarity">
    <text evidence="1">Belongs to the TRAFAC class TrmE-Era-EngA-EngB-Septin-like GTPase superfamily. AIG1/Toc34/Toc159-like paraseptin GTPase family. IAN subfamily.</text>
</comment>
<dbReference type="PROSITE" id="PS51720">
    <property type="entry name" value="G_AIG1"/>
    <property type="match status" value="1"/>
</dbReference>
<dbReference type="Pfam" id="PF04548">
    <property type="entry name" value="AIG1"/>
    <property type="match status" value="1"/>
</dbReference>
<dbReference type="Gene3D" id="3.40.50.300">
    <property type="entry name" value="P-loop containing nucleotide triphosphate hydrolases"/>
    <property type="match status" value="1"/>
</dbReference>
<reference evidence="5" key="1">
    <citation type="submission" date="2025-08" db="UniProtKB">
        <authorList>
            <consortium name="Ensembl"/>
        </authorList>
    </citation>
    <scope>IDENTIFICATION</scope>
</reference>